<dbReference type="GeneID" id="85226905"/>
<accession>A0AAF0F8C0</accession>
<dbReference type="GO" id="GO:0000794">
    <property type="term" value="C:condensed nuclear chromosome"/>
    <property type="evidence" value="ECO:0007669"/>
    <property type="project" value="TreeGrafter"/>
</dbReference>
<name>A0AAF0F8C0_9BASI</name>
<dbReference type="SUPFAM" id="SSF52540">
    <property type="entry name" value="P-loop containing nucleoside triphosphate hydrolases"/>
    <property type="match status" value="1"/>
</dbReference>
<protein>
    <recommendedName>
        <fullName evidence="5">DNA repair protein RAD50</fullName>
    </recommendedName>
</protein>
<evidence type="ECO:0000313" key="19">
    <source>
        <dbReference type="Proteomes" id="UP001217754"/>
    </source>
</evidence>
<dbReference type="GO" id="GO:0030870">
    <property type="term" value="C:Mre11 complex"/>
    <property type="evidence" value="ECO:0007669"/>
    <property type="project" value="InterPro"/>
</dbReference>
<comment type="cofactor">
    <cofactor evidence="1">
        <name>Zn(2+)</name>
        <dbReference type="ChEBI" id="CHEBI:29105"/>
    </cofactor>
</comment>
<evidence type="ECO:0000256" key="4">
    <source>
        <dbReference type="ARBA" id="ARBA00009439"/>
    </source>
</evidence>
<evidence type="ECO:0000256" key="16">
    <source>
        <dbReference type="SAM" id="MobiDB-lite"/>
    </source>
</evidence>
<evidence type="ECO:0000256" key="12">
    <source>
        <dbReference type="ARBA" id="ARBA00023204"/>
    </source>
</evidence>
<evidence type="ECO:0000256" key="8">
    <source>
        <dbReference type="ARBA" id="ARBA00022763"/>
    </source>
</evidence>
<dbReference type="GO" id="GO:0007004">
    <property type="term" value="P:telomere maintenance via telomerase"/>
    <property type="evidence" value="ECO:0007669"/>
    <property type="project" value="TreeGrafter"/>
</dbReference>
<comment type="catalytic activity">
    <reaction evidence="14">
        <text>ATP + H2O = ADP + phosphate + H(+)</text>
        <dbReference type="Rhea" id="RHEA:13065"/>
        <dbReference type="ChEBI" id="CHEBI:15377"/>
        <dbReference type="ChEBI" id="CHEBI:15378"/>
        <dbReference type="ChEBI" id="CHEBI:30616"/>
        <dbReference type="ChEBI" id="CHEBI:43474"/>
        <dbReference type="ChEBI" id="CHEBI:456216"/>
    </reaction>
</comment>
<evidence type="ECO:0000256" key="3">
    <source>
        <dbReference type="ARBA" id="ARBA00004286"/>
    </source>
</evidence>
<dbReference type="InterPro" id="IPR004584">
    <property type="entry name" value="Rad50_eukaryotes"/>
</dbReference>
<proteinExistence type="inferred from homology"/>
<dbReference type="PANTHER" id="PTHR18867:SF12">
    <property type="entry name" value="DNA REPAIR PROTEIN RAD50"/>
    <property type="match status" value="1"/>
</dbReference>
<keyword evidence="13" id="KW-0539">Nucleus</keyword>
<feature type="coiled-coil region" evidence="15">
    <location>
        <begin position="274"/>
        <end position="350"/>
    </location>
</feature>
<keyword evidence="10" id="KW-0862">Zinc</keyword>
<dbReference type="FunFam" id="3.40.50.300:FF:001195">
    <property type="entry name" value="DNA repair protein rad50"/>
    <property type="match status" value="1"/>
</dbReference>
<organism evidence="18 19">
    <name type="scientific">Malassezia japonica</name>
    <dbReference type="NCBI Taxonomy" id="223818"/>
    <lineage>
        <taxon>Eukaryota</taxon>
        <taxon>Fungi</taxon>
        <taxon>Dikarya</taxon>
        <taxon>Basidiomycota</taxon>
        <taxon>Ustilaginomycotina</taxon>
        <taxon>Malasseziomycetes</taxon>
        <taxon>Malasseziales</taxon>
        <taxon>Malasseziaceae</taxon>
        <taxon>Malassezia</taxon>
    </lineage>
</organism>
<evidence type="ECO:0000256" key="11">
    <source>
        <dbReference type="ARBA" id="ARBA00023054"/>
    </source>
</evidence>
<dbReference type="AlphaFoldDB" id="A0AAF0F8C0"/>
<dbReference type="RefSeq" id="XP_060123165.1">
    <property type="nucleotide sequence ID" value="XM_060267182.1"/>
</dbReference>
<keyword evidence="9" id="KW-0378">Hydrolase</keyword>
<dbReference type="GO" id="GO:0000722">
    <property type="term" value="P:telomere maintenance via recombination"/>
    <property type="evidence" value="ECO:0007669"/>
    <property type="project" value="TreeGrafter"/>
</dbReference>
<comment type="similarity">
    <text evidence="4">Belongs to the SMC family. RAD50 subfamily.</text>
</comment>
<dbReference type="GO" id="GO:0051880">
    <property type="term" value="F:G-quadruplex DNA binding"/>
    <property type="evidence" value="ECO:0007669"/>
    <property type="project" value="TreeGrafter"/>
</dbReference>
<dbReference type="Pfam" id="PF13476">
    <property type="entry name" value="AAA_23"/>
    <property type="match status" value="1"/>
</dbReference>
<dbReference type="Proteomes" id="UP001217754">
    <property type="component" value="Chromosome 6"/>
</dbReference>
<keyword evidence="19" id="KW-1185">Reference proteome</keyword>
<dbReference type="PANTHER" id="PTHR18867">
    <property type="entry name" value="RAD50"/>
    <property type="match status" value="1"/>
</dbReference>
<keyword evidence="8" id="KW-0227">DNA damage</keyword>
<dbReference type="InterPro" id="IPR027417">
    <property type="entry name" value="P-loop_NTPase"/>
</dbReference>
<evidence type="ECO:0000259" key="17">
    <source>
        <dbReference type="Pfam" id="PF13476"/>
    </source>
</evidence>
<dbReference type="InterPro" id="IPR038729">
    <property type="entry name" value="Rad50/SbcC_AAA"/>
</dbReference>
<evidence type="ECO:0000256" key="14">
    <source>
        <dbReference type="ARBA" id="ARBA00049360"/>
    </source>
</evidence>
<dbReference type="NCBIfam" id="TIGR00606">
    <property type="entry name" value="rad50"/>
    <property type="match status" value="1"/>
</dbReference>
<keyword evidence="11 15" id="KW-0175">Coiled coil</keyword>
<evidence type="ECO:0000256" key="7">
    <source>
        <dbReference type="ARBA" id="ARBA00022723"/>
    </source>
</evidence>
<feature type="region of interest" description="Disordered" evidence="16">
    <location>
        <begin position="868"/>
        <end position="891"/>
    </location>
</feature>
<dbReference type="GO" id="GO:0006302">
    <property type="term" value="P:double-strand break repair"/>
    <property type="evidence" value="ECO:0007669"/>
    <property type="project" value="InterPro"/>
</dbReference>
<evidence type="ECO:0000313" key="18">
    <source>
        <dbReference type="EMBL" id="WFD40268.1"/>
    </source>
</evidence>
<feature type="domain" description="Rad50/SbcC-type AAA" evidence="17">
    <location>
        <begin position="6"/>
        <end position="221"/>
    </location>
</feature>
<dbReference type="Gene3D" id="3.40.50.300">
    <property type="entry name" value="P-loop containing nucleotide triphosphate hydrolases"/>
    <property type="match status" value="2"/>
</dbReference>
<dbReference type="GO" id="GO:0016887">
    <property type="term" value="F:ATP hydrolysis activity"/>
    <property type="evidence" value="ECO:0007669"/>
    <property type="project" value="InterPro"/>
</dbReference>
<evidence type="ECO:0000256" key="15">
    <source>
        <dbReference type="SAM" id="Coils"/>
    </source>
</evidence>
<evidence type="ECO:0000256" key="1">
    <source>
        <dbReference type="ARBA" id="ARBA00001947"/>
    </source>
</evidence>
<dbReference type="GO" id="GO:0043047">
    <property type="term" value="F:single-stranded telomeric DNA binding"/>
    <property type="evidence" value="ECO:0007669"/>
    <property type="project" value="TreeGrafter"/>
</dbReference>
<evidence type="ECO:0000256" key="9">
    <source>
        <dbReference type="ARBA" id="ARBA00022801"/>
    </source>
</evidence>
<keyword evidence="6" id="KW-0158">Chromosome</keyword>
<dbReference type="EMBL" id="CP119963">
    <property type="protein sequence ID" value="WFD40268.1"/>
    <property type="molecule type" value="Genomic_DNA"/>
</dbReference>
<dbReference type="GO" id="GO:0003691">
    <property type="term" value="F:double-stranded telomeric DNA binding"/>
    <property type="evidence" value="ECO:0007669"/>
    <property type="project" value="TreeGrafter"/>
</dbReference>
<sequence length="1270" mass="140045">MAELDKLAIRGVRSFDPKSINIIQFFKPLTVIVGHNGSGKTTIVECLKYAATGDLPPNTKGGAFVYDPMLAGTDTVKAQIRLRFRNTHGVRMSCVRNLQVSKKRGGGLTMKTLEGVLGVDDAEAESAHATISTRCAELDQEMSLLLGVSPAIIESVLFCHQEESNWPLSEPAALKKRFDDIFEVTRYTKALDSLKALRKQRLQDARVDDAELRTLQQEKERADATQRTIHTLAATLAEKVAELDALDAHVAKKTAENKALYDAALEFRDVIGQAEALEERLALYAENRDALAASTTLLDASESALETQLGTLPAQLEEKREKLDEMYATLAAEKEERAAAAAEHERLLQQHGEQLAARRALERTLGAAREDLVATAARYGFDAEAQDTLDDVYTLCDAVQTQLAAHVRAADAEDARRDREAHERDTELEQAWQQQRSALRDLQAQYAQQTQTLDRLQERIAACDREMEGGAPVVHSDRLAALREKQAALTSERTESSADTRRAQLADEIHALERRRDALSKSAMASNQTVEQRALLAQNEQMLQKDTAALDELLGTLAPDAERLLEALPPAALAARAASAVAEHETTAAKAAAAASERQRVHDRLAASLEMHAAHVADAQQACTALEQAQTPDLDEELKTAREEVQILQDSLAVLEHAAEFFERILTQGREKHVCIGCNRGIPDAIMPAFEQHVQASMQRSTPARIDGLRTDLQAWTEQLAQLQAADEQRTELATRRAALAAAEEKQARTTRELAEAASAMHEAARSAADARAHLDALQSLATRAARARDLQDARDRLQATVDAARADLQVSGAVPSSADLRTELESLSEQLKAAASEHESLVRSRDAARDVLANVERELHALEIAHAEAQQHDAQREAARRRRLEHLSDRDEADKALQALDRAIDEAAAPIADARKALDAFRAERQAESVHAREAAQQRHHDAARLADVHQRLEAAAADAPRGASVKGALADAAARRDRHAGAAEHCERQVQSLDRDLRDAQATETRLRDNLRYRRVLADMAGVERQLRSLDLDEAHAKHAEFTAQYDAARREENELSGAAAHLRGELRGIEAEKARREHELADYADVHARYVKQLVHIKVAAMANHDLETYSGALHQAILQFHAIKMEEVNQTIDYLWKKTYQGTDIDTILVRSDTDGKVNASGLRSYQYRVCMVKDNVELEMRGRCSAGQKVLACILVRLALADSFGANCGFLALDEPTTNLDRENVEALAASLVDLIAERQHQRNFQLVVITHDEDFLSRLSHTGA</sequence>
<dbReference type="GO" id="GO:0070192">
    <property type="term" value="P:chromosome organization involved in meiotic cell cycle"/>
    <property type="evidence" value="ECO:0007669"/>
    <property type="project" value="TreeGrafter"/>
</dbReference>
<evidence type="ECO:0000256" key="5">
    <source>
        <dbReference type="ARBA" id="ARBA00017893"/>
    </source>
</evidence>
<keyword evidence="12" id="KW-0234">DNA repair</keyword>
<reference evidence="18" key="1">
    <citation type="submission" date="2023-03" db="EMBL/GenBank/DDBJ databases">
        <title>Mating type loci evolution in Malassezia.</title>
        <authorList>
            <person name="Coelho M.A."/>
        </authorList>
    </citation>
    <scope>NUCLEOTIDE SEQUENCE</scope>
    <source>
        <strain evidence="18">CBS 9431</strain>
    </source>
</reference>
<feature type="coiled-coil region" evidence="15">
    <location>
        <begin position="985"/>
        <end position="1054"/>
    </location>
</feature>
<evidence type="ECO:0000256" key="6">
    <source>
        <dbReference type="ARBA" id="ARBA00022454"/>
    </source>
</evidence>
<feature type="coiled-coil region" evidence="15">
    <location>
        <begin position="439"/>
        <end position="466"/>
    </location>
</feature>
<evidence type="ECO:0000256" key="10">
    <source>
        <dbReference type="ARBA" id="ARBA00022833"/>
    </source>
</evidence>
<dbReference type="GO" id="GO:0046872">
    <property type="term" value="F:metal ion binding"/>
    <property type="evidence" value="ECO:0007669"/>
    <property type="project" value="UniProtKB-KW"/>
</dbReference>
<keyword evidence="7" id="KW-0479">Metal-binding</keyword>
<evidence type="ECO:0000256" key="13">
    <source>
        <dbReference type="ARBA" id="ARBA00023242"/>
    </source>
</evidence>
<comment type="subcellular location">
    <subcellularLocation>
        <location evidence="3">Chromosome</location>
    </subcellularLocation>
    <subcellularLocation>
        <location evidence="2">Nucleus</location>
    </subcellularLocation>
</comment>
<evidence type="ECO:0000256" key="2">
    <source>
        <dbReference type="ARBA" id="ARBA00004123"/>
    </source>
</evidence>
<feature type="compositionally biased region" description="Basic and acidic residues" evidence="16">
    <location>
        <begin position="868"/>
        <end position="879"/>
    </location>
</feature>
<gene>
    <name evidence="18" type="primary">RAD50</name>
    <name evidence="18" type="ORF">MJAP1_003254</name>
</gene>
<feature type="coiled-coil region" evidence="15">
    <location>
        <begin position="706"/>
        <end position="760"/>
    </location>
</feature>